<evidence type="ECO:0000256" key="3">
    <source>
        <dbReference type="ARBA" id="ARBA00012438"/>
    </source>
</evidence>
<dbReference type="Pfam" id="PF02518">
    <property type="entry name" value="HATPase_c"/>
    <property type="match status" value="1"/>
</dbReference>
<feature type="domain" description="Histidine kinase" evidence="14">
    <location>
        <begin position="242"/>
        <end position="460"/>
    </location>
</feature>
<evidence type="ECO:0000256" key="9">
    <source>
        <dbReference type="ARBA" id="ARBA00022840"/>
    </source>
</evidence>
<evidence type="ECO:0000256" key="1">
    <source>
        <dbReference type="ARBA" id="ARBA00000085"/>
    </source>
</evidence>
<dbReference type="PANTHER" id="PTHR45436:SF5">
    <property type="entry name" value="SENSOR HISTIDINE KINASE TRCS"/>
    <property type="match status" value="1"/>
</dbReference>
<dbReference type="SUPFAM" id="SSF55874">
    <property type="entry name" value="ATPase domain of HSP90 chaperone/DNA topoisomerase II/histidine kinase"/>
    <property type="match status" value="1"/>
</dbReference>
<dbReference type="Gene3D" id="1.10.287.130">
    <property type="match status" value="1"/>
</dbReference>
<organism evidence="15 16">
    <name type="scientific">Paenibacillus aceti</name>
    <dbReference type="NCBI Taxonomy" id="1820010"/>
    <lineage>
        <taxon>Bacteria</taxon>
        <taxon>Bacillati</taxon>
        <taxon>Bacillota</taxon>
        <taxon>Bacilli</taxon>
        <taxon>Bacillales</taxon>
        <taxon>Paenibacillaceae</taxon>
        <taxon>Paenibacillus</taxon>
    </lineage>
</organism>
<reference evidence="16" key="1">
    <citation type="journal article" date="2019" name="Int. J. Syst. Evol. Microbiol.">
        <title>The Global Catalogue of Microorganisms (GCM) 10K type strain sequencing project: providing services to taxonomists for standard genome sequencing and annotation.</title>
        <authorList>
            <consortium name="The Broad Institute Genomics Platform"/>
            <consortium name="The Broad Institute Genome Sequencing Center for Infectious Disease"/>
            <person name="Wu L."/>
            <person name="Ma J."/>
        </authorList>
    </citation>
    <scope>NUCLEOTIDE SEQUENCE [LARGE SCALE GENOMIC DNA]</scope>
    <source>
        <strain evidence="16">CGMCC 1.15420</strain>
    </source>
</reference>
<dbReference type="InterPro" id="IPR050428">
    <property type="entry name" value="TCS_sensor_his_kinase"/>
</dbReference>
<sequence length="465" mass="51700">MDGAAHILRRFARTTIVISVFLLILNFILLGVWIFKGMNVEQSPYSLVQTVAEALQASSNGFTLKKEGEQLLEQNSAWVMLIDDKGKVIWNRDLPISLDRSYSLTEVAQFSRNYLMDYPVYVWEHAEGLVVVGFPKTSMAKYQFNVPVGWVKGLPFRIVVMVLGNAVLALLLSLLIGSRLIKSIKPLLHGIYSLAHEQDAYVEPKGVFSGLAQSINHTSLLLRQKDASLKARDEARSNWIAGISHDIRTPLSMVLGYASELEESPAVPAEQRQQAAIIRQQGEKLRSLVSDLNLVSMLEYDMQPLHTRRLRLSVLARQVASDFLNQGLDDRFMLDVDISDEQLQVKGDEKLLIRAITNLVQNSIHHNPEGCQIIVQTSASSDGRSCRIIVMDNGQGVAERDLPDLLKLPYSSARRRPVRNGHGLGLPMVARIAKAHQGQFSLISDEGQGMQAIIELPAGSCSEQT</sequence>
<evidence type="ECO:0000256" key="5">
    <source>
        <dbReference type="ARBA" id="ARBA00022679"/>
    </source>
</evidence>
<dbReference type="InterPro" id="IPR036097">
    <property type="entry name" value="HisK_dim/P_sf"/>
</dbReference>
<evidence type="ECO:0000256" key="11">
    <source>
        <dbReference type="ARBA" id="ARBA00023012"/>
    </source>
</evidence>
<dbReference type="RefSeq" id="WP_120462193.1">
    <property type="nucleotide sequence ID" value="NZ_BMIW01000035.1"/>
</dbReference>
<dbReference type="InterPro" id="IPR003661">
    <property type="entry name" value="HisK_dim/P_dom"/>
</dbReference>
<dbReference type="SMART" id="SM00387">
    <property type="entry name" value="HATPase_c"/>
    <property type="match status" value="1"/>
</dbReference>
<dbReference type="EMBL" id="BMIW01000035">
    <property type="protein sequence ID" value="GGG12931.1"/>
    <property type="molecule type" value="Genomic_DNA"/>
</dbReference>
<comment type="subcellular location">
    <subcellularLocation>
        <location evidence="2">Membrane</location>
    </subcellularLocation>
</comment>
<keyword evidence="4" id="KW-0597">Phosphoprotein</keyword>
<protein>
    <recommendedName>
        <fullName evidence="3">histidine kinase</fullName>
        <ecNumber evidence="3">2.7.13.3</ecNumber>
    </recommendedName>
</protein>
<dbReference type="PRINTS" id="PR00344">
    <property type="entry name" value="BCTRLSENSOR"/>
</dbReference>
<dbReference type="InterPro" id="IPR004358">
    <property type="entry name" value="Sig_transdc_His_kin-like_C"/>
</dbReference>
<feature type="transmembrane region" description="Helical" evidence="13">
    <location>
        <begin position="12"/>
        <end position="35"/>
    </location>
</feature>
<accession>A0ABQ1W477</accession>
<name>A0ABQ1W477_9BACL</name>
<dbReference type="InterPro" id="IPR036890">
    <property type="entry name" value="HATPase_C_sf"/>
</dbReference>
<evidence type="ECO:0000259" key="14">
    <source>
        <dbReference type="PROSITE" id="PS50109"/>
    </source>
</evidence>
<evidence type="ECO:0000313" key="15">
    <source>
        <dbReference type="EMBL" id="GGG12931.1"/>
    </source>
</evidence>
<evidence type="ECO:0000256" key="6">
    <source>
        <dbReference type="ARBA" id="ARBA00022692"/>
    </source>
</evidence>
<evidence type="ECO:0000256" key="13">
    <source>
        <dbReference type="SAM" id="Phobius"/>
    </source>
</evidence>
<evidence type="ECO:0000313" key="16">
    <source>
        <dbReference type="Proteomes" id="UP000608420"/>
    </source>
</evidence>
<keyword evidence="8 15" id="KW-0418">Kinase</keyword>
<dbReference type="PROSITE" id="PS50109">
    <property type="entry name" value="HIS_KIN"/>
    <property type="match status" value="1"/>
</dbReference>
<dbReference type="Gene3D" id="3.30.565.10">
    <property type="entry name" value="Histidine kinase-like ATPase, C-terminal domain"/>
    <property type="match status" value="1"/>
</dbReference>
<dbReference type="InterPro" id="IPR003594">
    <property type="entry name" value="HATPase_dom"/>
</dbReference>
<feature type="transmembrane region" description="Helical" evidence="13">
    <location>
        <begin position="154"/>
        <end position="176"/>
    </location>
</feature>
<dbReference type="Pfam" id="PF00512">
    <property type="entry name" value="HisKA"/>
    <property type="match status" value="1"/>
</dbReference>
<keyword evidence="16" id="KW-1185">Reference proteome</keyword>
<dbReference type="PANTHER" id="PTHR45436">
    <property type="entry name" value="SENSOR HISTIDINE KINASE YKOH"/>
    <property type="match status" value="1"/>
</dbReference>
<evidence type="ECO:0000256" key="12">
    <source>
        <dbReference type="ARBA" id="ARBA00023136"/>
    </source>
</evidence>
<keyword evidence="6 13" id="KW-0812">Transmembrane</keyword>
<comment type="caution">
    <text evidence="15">The sequence shown here is derived from an EMBL/GenBank/DDBJ whole genome shotgun (WGS) entry which is preliminary data.</text>
</comment>
<comment type="catalytic activity">
    <reaction evidence="1">
        <text>ATP + protein L-histidine = ADP + protein N-phospho-L-histidine.</text>
        <dbReference type="EC" id="2.7.13.3"/>
    </reaction>
</comment>
<dbReference type="InterPro" id="IPR005467">
    <property type="entry name" value="His_kinase_dom"/>
</dbReference>
<proteinExistence type="predicted"/>
<dbReference type="Proteomes" id="UP000608420">
    <property type="component" value="Unassembled WGS sequence"/>
</dbReference>
<evidence type="ECO:0000256" key="4">
    <source>
        <dbReference type="ARBA" id="ARBA00022553"/>
    </source>
</evidence>
<keyword evidence="10 13" id="KW-1133">Transmembrane helix</keyword>
<evidence type="ECO:0000256" key="2">
    <source>
        <dbReference type="ARBA" id="ARBA00004370"/>
    </source>
</evidence>
<dbReference type="SMART" id="SM00388">
    <property type="entry name" value="HisKA"/>
    <property type="match status" value="1"/>
</dbReference>
<dbReference type="GO" id="GO:0016301">
    <property type="term" value="F:kinase activity"/>
    <property type="evidence" value="ECO:0007669"/>
    <property type="project" value="UniProtKB-KW"/>
</dbReference>
<dbReference type="CDD" id="cd00082">
    <property type="entry name" value="HisKA"/>
    <property type="match status" value="1"/>
</dbReference>
<dbReference type="SUPFAM" id="SSF47384">
    <property type="entry name" value="Homodimeric domain of signal transducing histidine kinase"/>
    <property type="match status" value="1"/>
</dbReference>
<evidence type="ECO:0000256" key="10">
    <source>
        <dbReference type="ARBA" id="ARBA00022989"/>
    </source>
</evidence>
<keyword evidence="9" id="KW-0067">ATP-binding</keyword>
<dbReference type="EC" id="2.7.13.3" evidence="3"/>
<keyword evidence="12 13" id="KW-0472">Membrane</keyword>
<evidence type="ECO:0000256" key="7">
    <source>
        <dbReference type="ARBA" id="ARBA00022741"/>
    </source>
</evidence>
<evidence type="ECO:0000256" key="8">
    <source>
        <dbReference type="ARBA" id="ARBA00022777"/>
    </source>
</evidence>
<gene>
    <name evidence="15" type="ORF">GCM10010913_38380</name>
</gene>
<keyword evidence="5" id="KW-0808">Transferase</keyword>
<keyword evidence="7" id="KW-0547">Nucleotide-binding</keyword>
<keyword evidence="11" id="KW-0902">Two-component regulatory system</keyword>